<sequence length="588" mass="64714">MKAILQHINSPQDLKSLNLKDLEGLAMELREFIIDIVSTKEGHLGASLGVVELTIALHYVFNTPIDKLIWDVGHQAYGHKIVTGRKDIFETNRQFGGISGFPKMKESEFDAFGTGHSSTSISAILGMALSAQLQGDLKRQHIAVIGDASIASGMAIEGLNHAGVTNANLLVVLNDNAMGIDPSVGALKKYLTNVKTGTAKEENIFECLNFYYSGPIDGHNLPALVKQLERLKNIEGPKLLHVITTKGKGLKKAEENQVIYHAPGKFDKQTGEIHKKKEINEAPKFQDVFGKTLVELALKNEKIVGITPAMPTGSSLKFMMTAFPKRAFDVGIAEQHAVTMAAGMAADGLIVFCNIYSTFLQRAYDQVIHDVALQNLPVIFCLDRAGLVGEDGPTHHGVFDISYLRCIPNLIIFSPLNEIELRNIMFTAQLGLEHPIAIRYPRGRGSIINWQQPMKRITIGKATQLKKGNKIAILSTGPIGNIASEIINEIDKNAPIAHYNFPFIKPLDVDLLTQIIQKFDHIITLEDGSAIGGFGSAVLEFANNIEIHKKIKIFGIPDFFISHGDYENLYKEAGIDKMSVKKYVQQFL</sequence>
<comment type="caution">
    <text evidence="10">Lacks conserved residue(s) required for the propagation of feature annotation.</text>
</comment>
<feature type="binding site" evidence="10">
    <location>
        <position position="334"/>
    </location>
    <ligand>
        <name>thiamine diphosphate</name>
        <dbReference type="ChEBI" id="CHEBI:58937"/>
    </ligand>
</feature>
<dbReference type="FunFam" id="3.40.50.970:FF:000010">
    <property type="entry name" value="1-deoxy-D-xylulose-5-phosphate synthase"/>
    <property type="match status" value="1"/>
</dbReference>
<keyword evidence="4 10" id="KW-0808">Transferase</keyword>
<feature type="binding site" evidence="10">
    <location>
        <position position="74"/>
    </location>
    <ligand>
        <name>thiamine diphosphate</name>
        <dbReference type="ChEBI" id="CHEBI:58937"/>
    </ligand>
</feature>
<dbReference type="Pfam" id="PF13292">
    <property type="entry name" value="DXP_synthase_N"/>
    <property type="match status" value="2"/>
</dbReference>
<evidence type="ECO:0000313" key="12">
    <source>
        <dbReference type="EMBL" id="OBR42011.1"/>
    </source>
</evidence>
<accession>A0A1B7ZEP7</accession>
<dbReference type="SMART" id="SM00861">
    <property type="entry name" value="Transket_pyr"/>
    <property type="match status" value="1"/>
</dbReference>
<comment type="pathway">
    <text evidence="1 10">Metabolic intermediate biosynthesis; 1-deoxy-D-xylulose 5-phosphate biosynthesis; 1-deoxy-D-xylulose 5-phosphate from D-glyceraldehyde 3-phosphate and pyruvate: step 1/1.</text>
</comment>
<keyword evidence="6 10" id="KW-0460">Magnesium</keyword>
<keyword evidence="8 10" id="KW-0786">Thiamine pyrophosphate</keyword>
<feature type="binding site" evidence="10">
    <location>
        <begin position="115"/>
        <end position="117"/>
    </location>
    <ligand>
        <name>thiamine diphosphate</name>
        <dbReference type="ChEBI" id="CHEBI:58937"/>
    </ligand>
</feature>
<feature type="binding site" evidence="10">
    <location>
        <position position="176"/>
    </location>
    <ligand>
        <name>thiamine diphosphate</name>
        <dbReference type="ChEBI" id="CHEBI:58937"/>
    </ligand>
</feature>
<dbReference type="AlphaFoldDB" id="A0A1B7ZEP7"/>
<feature type="binding site" evidence="10">
    <location>
        <position position="176"/>
    </location>
    <ligand>
        <name>Mg(2+)</name>
        <dbReference type="ChEBI" id="CHEBI:18420"/>
    </ligand>
</feature>
<dbReference type="EMBL" id="LZFP01000001">
    <property type="protein sequence ID" value="OBR42011.1"/>
    <property type="molecule type" value="Genomic_DNA"/>
</dbReference>
<dbReference type="InterPro" id="IPR029061">
    <property type="entry name" value="THDP-binding"/>
</dbReference>
<evidence type="ECO:0000256" key="6">
    <source>
        <dbReference type="ARBA" id="ARBA00022842"/>
    </source>
</evidence>
<comment type="subunit">
    <text evidence="3 10">Homodimer.</text>
</comment>
<feature type="binding site" evidence="10">
    <location>
        <position position="147"/>
    </location>
    <ligand>
        <name>Mg(2+)</name>
        <dbReference type="ChEBI" id="CHEBI:18420"/>
    </ligand>
</feature>
<dbReference type="InterPro" id="IPR033248">
    <property type="entry name" value="Transketolase_C"/>
</dbReference>
<dbReference type="InterPro" id="IPR020826">
    <property type="entry name" value="Transketolase_BS"/>
</dbReference>
<comment type="catalytic activity">
    <reaction evidence="10">
        <text>D-glyceraldehyde 3-phosphate + pyruvate + H(+) = 1-deoxy-D-xylulose 5-phosphate + CO2</text>
        <dbReference type="Rhea" id="RHEA:12605"/>
        <dbReference type="ChEBI" id="CHEBI:15361"/>
        <dbReference type="ChEBI" id="CHEBI:15378"/>
        <dbReference type="ChEBI" id="CHEBI:16526"/>
        <dbReference type="ChEBI" id="CHEBI:57792"/>
        <dbReference type="ChEBI" id="CHEBI:59776"/>
        <dbReference type="EC" id="2.2.1.7"/>
    </reaction>
</comment>
<evidence type="ECO:0000313" key="13">
    <source>
        <dbReference type="Proteomes" id="UP000092164"/>
    </source>
</evidence>
<proteinExistence type="inferred from homology"/>
<evidence type="ECO:0000256" key="9">
    <source>
        <dbReference type="ARBA" id="ARBA00023229"/>
    </source>
</evidence>
<organism evidence="12 13">
    <name type="scientific">Maribacter hydrothermalis</name>
    <dbReference type="NCBI Taxonomy" id="1836467"/>
    <lineage>
        <taxon>Bacteria</taxon>
        <taxon>Pseudomonadati</taxon>
        <taxon>Bacteroidota</taxon>
        <taxon>Flavobacteriia</taxon>
        <taxon>Flavobacteriales</taxon>
        <taxon>Flavobacteriaceae</taxon>
        <taxon>Maribacter</taxon>
    </lineage>
</organism>
<evidence type="ECO:0000256" key="4">
    <source>
        <dbReference type="ARBA" id="ARBA00022679"/>
    </source>
</evidence>
<feature type="domain" description="Transketolase-like pyrimidine-binding" evidence="11">
    <location>
        <begin position="283"/>
        <end position="448"/>
    </location>
</feature>
<dbReference type="Gene3D" id="3.40.50.970">
    <property type="match status" value="2"/>
</dbReference>
<comment type="caution">
    <text evidence="12">The sequence shown here is derived from an EMBL/GenBank/DDBJ whole genome shotgun (WGS) entry which is preliminary data.</text>
</comment>
<dbReference type="GO" id="GO:0000287">
    <property type="term" value="F:magnesium ion binding"/>
    <property type="evidence" value="ECO:0007669"/>
    <property type="project" value="UniProtKB-UniRule"/>
</dbReference>
<keyword evidence="5 10" id="KW-0479">Metal-binding</keyword>
<dbReference type="PROSITE" id="PS00802">
    <property type="entry name" value="TRANSKETOLASE_2"/>
    <property type="match status" value="1"/>
</dbReference>
<comment type="similarity">
    <text evidence="2 10">Belongs to the transketolase family. DXPS subfamily.</text>
</comment>
<dbReference type="GO" id="GO:0016114">
    <property type="term" value="P:terpenoid biosynthetic process"/>
    <property type="evidence" value="ECO:0007669"/>
    <property type="project" value="UniProtKB-UniRule"/>
</dbReference>
<dbReference type="OrthoDB" id="9803371at2"/>
<comment type="cofactor">
    <cofactor evidence="10">
        <name>Mg(2+)</name>
        <dbReference type="ChEBI" id="CHEBI:18420"/>
    </cofactor>
    <text evidence="10">Binds 1 Mg(2+) ion per subunit.</text>
</comment>
<gene>
    <name evidence="10" type="primary">dxs</name>
    <name evidence="12" type="ORF">A9200_01060</name>
</gene>
<dbReference type="CDD" id="cd07033">
    <property type="entry name" value="TPP_PYR_DXS_TK_like"/>
    <property type="match status" value="1"/>
</dbReference>
<dbReference type="PANTHER" id="PTHR43322:SF5">
    <property type="entry name" value="1-DEOXY-D-XYLULOSE-5-PHOSPHATE SYNTHASE, CHLOROPLASTIC"/>
    <property type="match status" value="1"/>
</dbReference>
<evidence type="ECO:0000256" key="2">
    <source>
        <dbReference type="ARBA" id="ARBA00011081"/>
    </source>
</evidence>
<evidence type="ECO:0000256" key="8">
    <source>
        <dbReference type="ARBA" id="ARBA00023052"/>
    </source>
</evidence>
<dbReference type="GO" id="GO:0009228">
    <property type="term" value="P:thiamine biosynthetic process"/>
    <property type="evidence" value="ECO:0007669"/>
    <property type="project" value="UniProtKB-UniRule"/>
</dbReference>
<dbReference type="KEGG" id="mart:BTR34_09430"/>
<dbReference type="FunFam" id="3.40.50.970:FF:000005">
    <property type="entry name" value="1-deoxy-D-xylulose-5-phosphate synthase"/>
    <property type="match status" value="1"/>
</dbReference>
<dbReference type="CDD" id="cd02007">
    <property type="entry name" value="TPP_DXS"/>
    <property type="match status" value="1"/>
</dbReference>
<dbReference type="HAMAP" id="MF_00315">
    <property type="entry name" value="DXP_synth"/>
    <property type="match status" value="1"/>
</dbReference>
<dbReference type="GO" id="GO:0030976">
    <property type="term" value="F:thiamine pyrophosphate binding"/>
    <property type="evidence" value="ECO:0007669"/>
    <property type="project" value="UniProtKB-UniRule"/>
</dbReference>
<dbReference type="RefSeq" id="WP_068480628.1">
    <property type="nucleotide sequence ID" value="NZ_CP018760.1"/>
</dbReference>
<evidence type="ECO:0000256" key="3">
    <source>
        <dbReference type="ARBA" id="ARBA00011738"/>
    </source>
</evidence>
<name>A0A1B7ZEP7_9FLAO</name>
<dbReference type="GO" id="GO:0019288">
    <property type="term" value="P:isopentenyl diphosphate biosynthetic process, methylerythritol 4-phosphate pathway"/>
    <property type="evidence" value="ECO:0007669"/>
    <property type="project" value="TreeGrafter"/>
</dbReference>
<keyword evidence="13" id="KW-1185">Reference proteome</keyword>
<feature type="binding site" evidence="10">
    <location>
        <begin position="148"/>
        <end position="149"/>
    </location>
    <ligand>
        <name>thiamine diphosphate</name>
        <dbReference type="ChEBI" id="CHEBI:58937"/>
    </ligand>
</feature>
<evidence type="ECO:0000259" key="11">
    <source>
        <dbReference type="SMART" id="SM00861"/>
    </source>
</evidence>
<evidence type="ECO:0000256" key="1">
    <source>
        <dbReference type="ARBA" id="ARBA00004980"/>
    </source>
</evidence>
<dbReference type="EC" id="2.2.1.7" evidence="10"/>
<dbReference type="Pfam" id="PF02780">
    <property type="entry name" value="Transketolase_C"/>
    <property type="match status" value="1"/>
</dbReference>
<dbReference type="SUPFAM" id="SSF52518">
    <property type="entry name" value="Thiamin diphosphate-binding fold (THDP-binding)"/>
    <property type="match status" value="2"/>
</dbReference>
<evidence type="ECO:0000256" key="10">
    <source>
        <dbReference type="HAMAP-Rule" id="MF_00315"/>
    </source>
</evidence>
<dbReference type="PANTHER" id="PTHR43322">
    <property type="entry name" value="1-D-DEOXYXYLULOSE 5-PHOSPHATE SYNTHASE-RELATED"/>
    <property type="match status" value="1"/>
</dbReference>
<dbReference type="InterPro" id="IPR005477">
    <property type="entry name" value="Dxylulose-5-P_synthase"/>
</dbReference>
<keyword evidence="9 10" id="KW-0414">Isoprene biosynthesis</keyword>
<reference evidence="13" key="1">
    <citation type="submission" date="2016-06" db="EMBL/GenBank/DDBJ databases">
        <authorList>
            <person name="Zhan P."/>
        </authorList>
    </citation>
    <scope>NUCLEOTIDE SEQUENCE [LARGE SCALE GENOMIC DNA]</scope>
    <source>
        <strain evidence="13">T28</strain>
    </source>
</reference>
<protein>
    <recommendedName>
        <fullName evidence="10">1-deoxy-D-xylulose-5-phosphate synthase</fullName>
        <ecNumber evidence="10">2.2.1.7</ecNumber>
    </recommendedName>
    <alternativeName>
        <fullName evidence="10">1-deoxyxylulose-5-phosphate synthase</fullName>
        <shortName evidence="10">DXP synthase</shortName>
        <shortName evidence="10">DXPS</shortName>
    </alternativeName>
</protein>
<dbReference type="InterPro" id="IPR005475">
    <property type="entry name" value="Transketolase-like_Pyr-bd"/>
</dbReference>
<evidence type="ECO:0000256" key="7">
    <source>
        <dbReference type="ARBA" id="ARBA00022977"/>
    </source>
</evidence>
<dbReference type="GO" id="GO:0008661">
    <property type="term" value="F:1-deoxy-D-xylulose-5-phosphate synthase activity"/>
    <property type="evidence" value="ECO:0007669"/>
    <property type="project" value="UniProtKB-UniRule"/>
</dbReference>
<dbReference type="UniPathway" id="UPA00064">
    <property type="reaction ID" value="UER00091"/>
</dbReference>
<dbReference type="Proteomes" id="UP000092164">
    <property type="component" value="Unassembled WGS sequence"/>
</dbReference>
<evidence type="ECO:0000256" key="5">
    <source>
        <dbReference type="ARBA" id="ARBA00022723"/>
    </source>
</evidence>
<comment type="cofactor">
    <cofactor evidence="10">
        <name>thiamine diphosphate</name>
        <dbReference type="ChEBI" id="CHEBI:58937"/>
    </cofactor>
    <text evidence="10">Binds 1 thiamine pyrophosphate per subunit.</text>
</comment>
<dbReference type="SUPFAM" id="SSF52922">
    <property type="entry name" value="TK C-terminal domain-like"/>
    <property type="match status" value="1"/>
</dbReference>
<dbReference type="InterPro" id="IPR009014">
    <property type="entry name" value="Transketo_C/PFOR_II"/>
</dbReference>
<dbReference type="Pfam" id="PF02779">
    <property type="entry name" value="Transket_pyr"/>
    <property type="match status" value="1"/>
</dbReference>
<comment type="function">
    <text evidence="10">Catalyzes the acyloin condensation reaction between C atoms 2 and 3 of pyruvate and glyceraldehyde 3-phosphate to yield 1-deoxy-D-xylulose-5-phosphate (DXP).</text>
</comment>
<dbReference type="Gene3D" id="3.40.50.920">
    <property type="match status" value="1"/>
</dbReference>
<keyword evidence="7 10" id="KW-0784">Thiamine biosynthesis</keyword>
<dbReference type="GO" id="GO:0005829">
    <property type="term" value="C:cytosol"/>
    <property type="evidence" value="ECO:0007669"/>
    <property type="project" value="TreeGrafter"/>
</dbReference>
<dbReference type="NCBIfam" id="NF003933">
    <property type="entry name" value="PRK05444.2-2"/>
    <property type="match status" value="1"/>
</dbReference>
<dbReference type="STRING" id="1836467.BTR34_09430"/>